<dbReference type="Pfam" id="PF00903">
    <property type="entry name" value="Glyoxalase"/>
    <property type="match status" value="2"/>
</dbReference>
<keyword evidence="5" id="KW-1185">Reference proteome</keyword>
<dbReference type="GO" id="GO:0004493">
    <property type="term" value="F:methylmalonyl-CoA epimerase activity"/>
    <property type="evidence" value="ECO:0007669"/>
    <property type="project" value="TreeGrafter"/>
</dbReference>
<dbReference type="InterPro" id="IPR037523">
    <property type="entry name" value="VOC_core"/>
</dbReference>
<dbReference type="InterPro" id="IPR051785">
    <property type="entry name" value="MMCE/EMCE_epimerase"/>
</dbReference>
<sequence length="256" mass="27017">MTGAEILGVRLACRDVAAVRSFFRAAFGAIMEEEGVRLGPQRLDLVPATQAGGTPPLSNETGFQHCAIVVSRMDEAMRQLDATTGWSPISKAGPERLPAASGGVTAFKFRDPEGHPLEFLEFPADRVPDVWAGARGGPCLGIDHSAIAVADAERSIAFYRQLGFRLASRQENRGAEQGRLDGLGPDTVVEVVTLACRGGSAPHLELLSYRTPEPSPRPAPDGSPFATVLVCRGGAGDAGSHTDPDGHRLAFGPDRP</sequence>
<evidence type="ECO:0000256" key="1">
    <source>
        <dbReference type="ARBA" id="ARBA00022723"/>
    </source>
</evidence>
<dbReference type="RefSeq" id="WP_090966332.1">
    <property type="nucleotide sequence ID" value="NZ_FOOA01000027.1"/>
</dbReference>
<dbReference type="GO" id="GO:0046491">
    <property type="term" value="P:L-methylmalonyl-CoA metabolic process"/>
    <property type="evidence" value="ECO:0007669"/>
    <property type="project" value="TreeGrafter"/>
</dbReference>
<dbReference type="SUPFAM" id="SSF54593">
    <property type="entry name" value="Glyoxalase/Bleomycin resistance protein/Dihydroxybiphenyl dioxygenase"/>
    <property type="match status" value="2"/>
</dbReference>
<organism evidence="4 5">
    <name type="scientific">Aureimonas phyllosphaerae</name>
    <dbReference type="NCBI Taxonomy" id="1166078"/>
    <lineage>
        <taxon>Bacteria</taxon>
        <taxon>Pseudomonadati</taxon>
        <taxon>Pseudomonadota</taxon>
        <taxon>Alphaproteobacteria</taxon>
        <taxon>Hyphomicrobiales</taxon>
        <taxon>Aurantimonadaceae</taxon>
        <taxon>Aureimonas</taxon>
    </lineage>
</organism>
<keyword evidence="4" id="KW-0456">Lyase</keyword>
<dbReference type="AlphaFoldDB" id="A0A7W6C1E0"/>
<keyword evidence="4" id="KW-0560">Oxidoreductase</keyword>
<dbReference type="PROSITE" id="PS51819">
    <property type="entry name" value="VOC"/>
    <property type="match status" value="2"/>
</dbReference>
<dbReference type="OrthoDB" id="9788468at2"/>
<feature type="domain" description="VOC" evidence="3">
    <location>
        <begin position="5"/>
        <end position="122"/>
    </location>
</feature>
<dbReference type="Proteomes" id="UP000531216">
    <property type="component" value="Unassembled WGS sequence"/>
</dbReference>
<dbReference type="GO" id="GO:0051213">
    <property type="term" value="F:dioxygenase activity"/>
    <property type="evidence" value="ECO:0007669"/>
    <property type="project" value="UniProtKB-KW"/>
</dbReference>
<comment type="caution">
    <text evidence="4">The sequence shown here is derived from an EMBL/GenBank/DDBJ whole genome shotgun (WGS) entry which is preliminary data.</text>
</comment>
<dbReference type="PANTHER" id="PTHR43048">
    <property type="entry name" value="METHYLMALONYL-COA EPIMERASE"/>
    <property type="match status" value="1"/>
</dbReference>
<feature type="compositionally biased region" description="Basic and acidic residues" evidence="2">
    <location>
        <begin position="240"/>
        <end position="256"/>
    </location>
</feature>
<protein>
    <submittedName>
        <fullName evidence="4">Catechol 2,3-dioxygenase-like lactoylglutathione lyase family enzyme</fullName>
    </submittedName>
</protein>
<dbReference type="GO" id="GO:0016829">
    <property type="term" value="F:lyase activity"/>
    <property type="evidence" value="ECO:0007669"/>
    <property type="project" value="UniProtKB-KW"/>
</dbReference>
<proteinExistence type="predicted"/>
<evidence type="ECO:0000256" key="2">
    <source>
        <dbReference type="SAM" id="MobiDB-lite"/>
    </source>
</evidence>
<dbReference type="InterPro" id="IPR029068">
    <property type="entry name" value="Glyas_Bleomycin-R_OHBP_Dase"/>
</dbReference>
<accession>A0A7W6C1E0</accession>
<name>A0A7W6C1E0_9HYPH</name>
<evidence type="ECO:0000259" key="3">
    <source>
        <dbReference type="PROSITE" id="PS51819"/>
    </source>
</evidence>
<keyword evidence="1" id="KW-0479">Metal-binding</keyword>
<reference evidence="4 5" key="1">
    <citation type="submission" date="2020-08" db="EMBL/GenBank/DDBJ databases">
        <title>Genomic Encyclopedia of Type Strains, Phase IV (KMG-IV): sequencing the most valuable type-strain genomes for metagenomic binning, comparative biology and taxonomic classification.</title>
        <authorList>
            <person name="Goeker M."/>
        </authorList>
    </citation>
    <scope>NUCLEOTIDE SEQUENCE [LARGE SCALE GENOMIC DNA]</scope>
    <source>
        <strain evidence="4 5">DSM 25024</strain>
    </source>
</reference>
<dbReference type="InterPro" id="IPR004360">
    <property type="entry name" value="Glyas_Fos-R_dOase_dom"/>
</dbReference>
<dbReference type="PANTHER" id="PTHR43048:SF3">
    <property type="entry name" value="METHYLMALONYL-COA EPIMERASE, MITOCHONDRIAL"/>
    <property type="match status" value="1"/>
</dbReference>
<feature type="domain" description="VOC" evidence="3">
    <location>
        <begin position="141"/>
        <end position="254"/>
    </location>
</feature>
<dbReference type="GO" id="GO:0046872">
    <property type="term" value="F:metal ion binding"/>
    <property type="evidence" value="ECO:0007669"/>
    <property type="project" value="UniProtKB-KW"/>
</dbReference>
<dbReference type="Gene3D" id="3.10.180.10">
    <property type="entry name" value="2,3-Dihydroxybiphenyl 1,2-Dioxygenase, domain 1"/>
    <property type="match status" value="2"/>
</dbReference>
<gene>
    <name evidence="4" type="ORF">GGR05_003813</name>
</gene>
<feature type="region of interest" description="Disordered" evidence="2">
    <location>
        <begin position="233"/>
        <end position="256"/>
    </location>
</feature>
<evidence type="ECO:0000313" key="5">
    <source>
        <dbReference type="Proteomes" id="UP000531216"/>
    </source>
</evidence>
<dbReference type="EMBL" id="JACIDO010000010">
    <property type="protein sequence ID" value="MBB3937646.1"/>
    <property type="molecule type" value="Genomic_DNA"/>
</dbReference>
<evidence type="ECO:0000313" key="4">
    <source>
        <dbReference type="EMBL" id="MBB3937646.1"/>
    </source>
</evidence>
<dbReference type="CDD" id="cd06587">
    <property type="entry name" value="VOC"/>
    <property type="match status" value="1"/>
</dbReference>
<keyword evidence="4" id="KW-0223">Dioxygenase</keyword>